<dbReference type="SUPFAM" id="SSF144000">
    <property type="entry name" value="Oxysterol-binding protein-like"/>
    <property type="match status" value="1"/>
</dbReference>
<dbReference type="AlphaFoldDB" id="A0AAN5CGW0"/>
<evidence type="ECO:0000256" key="2">
    <source>
        <dbReference type="ARBA" id="ARBA00008842"/>
    </source>
</evidence>
<comment type="caution">
    <text evidence="12">The sequence shown here is derived from an EMBL/GenBank/DDBJ whole genome shotgun (WGS) entry which is preliminary data.</text>
</comment>
<dbReference type="InterPro" id="IPR001849">
    <property type="entry name" value="PH_domain"/>
</dbReference>
<keyword evidence="4" id="KW-0597">Phosphoprotein</keyword>
<dbReference type="FunFam" id="2.40.160.120:FF:000003">
    <property type="entry name" value="Oxysterol-binding protein"/>
    <property type="match status" value="1"/>
</dbReference>
<feature type="region of interest" description="Disordered" evidence="10">
    <location>
        <begin position="235"/>
        <end position="255"/>
    </location>
</feature>
<dbReference type="PROSITE" id="PS01013">
    <property type="entry name" value="OSBP"/>
    <property type="match status" value="1"/>
</dbReference>
<dbReference type="PROSITE" id="PS50003">
    <property type="entry name" value="PH_DOMAIN"/>
    <property type="match status" value="1"/>
</dbReference>
<evidence type="ECO:0000259" key="11">
    <source>
        <dbReference type="PROSITE" id="PS50003"/>
    </source>
</evidence>
<dbReference type="InterPro" id="IPR037239">
    <property type="entry name" value="OSBP_sf"/>
</dbReference>
<keyword evidence="13" id="KW-1185">Reference proteome</keyword>
<evidence type="ECO:0000256" key="10">
    <source>
        <dbReference type="SAM" id="MobiDB-lite"/>
    </source>
</evidence>
<keyword evidence="7" id="KW-0472">Membrane</keyword>
<evidence type="ECO:0000256" key="3">
    <source>
        <dbReference type="ARBA" id="ARBA00022448"/>
    </source>
</evidence>
<dbReference type="InterPro" id="IPR011993">
    <property type="entry name" value="PH-like_dom_sf"/>
</dbReference>
<gene>
    <name evidence="12" type="ORF">PMAYCL1PPCAC_12426</name>
</gene>
<evidence type="ECO:0000256" key="7">
    <source>
        <dbReference type="ARBA" id="ARBA00023136"/>
    </source>
</evidence>
<sequence length="709" mass="80972">MSLTRPCTHSETIEKSGWLSKWTNYIKGYRQRWFVLDKRAVLSYYRSQSEVGEACRGSINLHEARVLSDKVTSNIVIAHSTQTFHLKAQNDLDREAWLKALEYARHRANKEADSDNDEDETLGASRGAITLEGAKKALEMKMQQLHTTQSILAKLGKELEHVITSGETMERKVLGERIHMFTVASATVVQAADEIASLSEKEIKKLEKALSSENSQRIQLQDQLETLAKQHSSLERAAAREGASGGTIPSYSYTSDEEEFHDAYEDIYNERETASSVHSGEDEELFSAEIVVADRDALMVSPRVEMKSGRSRRVSIPDRPDHPLNLWSIMKNCIGKELSKIPMPVNFSEPLSVLQRITEDLEYAHLLLDEAARKKDPLEQMCWVAGYAVSSYSTTGNRTTKPFNPLLGETYECDRSEDLGWRSVSEQVSHHPPAAAHHAEGRGWTMYQDFTMTSRFRGKYLSVIPIGHTHVTFPASGNHYTYKKITTTVHNIIVGKLWIDNHGDMEITNHTTGDKCTLKFAQYSYFGRDTPRKVSGFVKDSSGNVKYVMQGTWDDHIDMMKVIKATGKGDKTKVETESPIRVWTVNPPYEGNDRMHHFTRFAIELNEEEEGVAPTDSRLRPDQRLMEKGIWDEANEKKQELEEKQRAKRKVREAEVEEAIQRGEHIEETQPIWFEKTQDEKTGSLIHVFKEEYWKAKKNHDWSKSPNIF</sequence>
<dbReference type="Proteomes" id="UP001328107">
    <property type="component" value="Unassembled WGS sequence"/>
</dbReference>
<evidence type="ECO:0000256" key="1">
    <source>
        <dbReference type="ARBA" id="ARBA00004170"/>
    </source>
</evidence>
<dbReference type="InterPro" id="IPR000648">
    <property type="entry name" value="Oxysterol-bd"/>
</dbReference>
<dbReference type="SMART" id="SM00233">
    <property type="entry name" value="PH"/>
    <property type="match status" value="1"/>
</dbReference>
<evidence type="ECO:0000256" key="6">
    <source>
        <dbReference type="ARBA" id="ARBA00023121"/>
    </source>
</evidence>
<keyword evidence="6" id="KW-0446">Lipid-binding</keyword>
<dbReference type="GO" id="GO:0005829">
    <property type="term" value="C:cytosol"/>
    <property type="evidence" value="ECO:0007669"/>
    <property type="project" value="TreeGrafter"/>
</dbReference>
<comment type="similarity">
    <text evidence="2 8">Belongs to the OSBP family.</text>
</comment>
<evidence type="ECO:0000256" key="4">
    <source>
        <dbReference type="ARBA" id="ARBA00022553"/>
    </source>
</evidence>
<dbReference type="Pfam" id="PF00169">
    <property type="entry name" value="PH"/>
    <property type="match status" value="1"/>
</dbReference>
<dbReference type="Gene3D" id="2.40.160.120">
    <property type="match status" value="1"/>
</dbReference>
<evidence type="ECO:0000256" key="5">
    <source>
        <dbReference type="ARBA" id="ARBA00023055"/>
    </source>
</evidence>
<proteinExistence type="inferred from homology"/>
<dbReference type="GO" id="GO:0005886">
    <property type="term" value="C:plasma membrane"/>
    <property type="evidence" value="ECO:0007669"/>
    <property type="project" value="TreeGrafter"/>
</dbReference>
<dbReference type="Pfam" id="PF01237">
    <property type="entry name" value="Oxysterol_BP"/>
    <property type="match status" value="1"/>
</dbReference>
<dbReference type="InterPro" id="IPR018494">
    <property type="entry name" value="Oxysterol-bd_CS"/>
</dbReference>
<comment type="subcellular location">
    <subcellularLocation>
        <location evidence="1">Membrane</location>
        <topology evidence="1">Peripheral membrane protein</topology>
    </subcellularLocation>
</comment>
<protein>
    <recommendedName>
        <fullName evidence="9">Oxysterol-binding protein</fullName>
    </recommendedName>
</protein>
<accession>A0AAN5CGW0</accession>
<keyword evidence="3 9" id="KW-0813">Transport</keyword>
<feature type="domain" description="PH" evidence="11">
    <location>
        <begin position="12"/>
        <end position="106"/>
    </location>
</feature>
<name>A0AAN5CGW0_9BILA</name>
<dbReference type="GO" id="GO:0032934">
    <property type="term" value="F:sterol binding"/>
    <property type="evidence" value="ECO:0007669"/>
    <property type="project" value="TreeGrafter"/>
</dbReference>
<dbReference type="Gene3D" id="2.30.29.30">
    <property type="entry name" value="Pleckstrin-homology domain (PH domain)/Phosphotyrosine-binding domain (PTB)"/>
    <property type="match status" value="1"/>
</dbReference>
<evidence type="ECO:0000256" key="9">
    <source>
        <dbReference type="RuleBase" id="RU003845"/>
    </source>
</evidence>
<keyword evidence="5 9" id="KW-0445">Lipid transport</keyword>
<dbReference type="GO" id="GO:0097038">
    <property type="term" value="C:perinuclear endoplasmic reticulum"/>
    <property type="evidence" value="ECO:0007669"/>
    <property type="project" value="TreeGrafter"/>
</dbReference>
<dbReference type="PANTHER" id="PTHR10972:SF205">
    <property type="entry name" value="OXYSTEROL-BINDING PROTEIN 1"/>
    <property type="match status" value="1"/>
</dbReference>
<dbReference type="PANTHER" id="PTHR10972">
    <property type="entry name" value="OXYSTEROL-BINDING PROTEIN-RELATED"/>
    <property type="match status" value="1"/>
</dbReference>
<dbReference type="GO" id="GO:0006869">
    <property type="term" value="P:lipid transport"/>
    <property type="evidence" value="ECO:0007669"/>
    <property type="project" value="UniProtKB-KW"/>
</dbReference>
<evidence type="ECO:0000313" key="12">
    <source>
        <dbReference type="EMBL" id="GMR42231.1"/>
    </source>
</evidence>
<dbReference type="EMBL" id="BTRK01000003">
    <property type="protein sequence ID" value="GMR42231.1"/>
    <property type="molecule type" value="Genomic_DNA"/>
</dbReference>
<evidence type="ECO:0000313" key="13">
    <source>
        <dbReference type="Proteomes" id="UP001328107"/>
    </source>
</evidence>
<dbReference type="SUPFAM" id="SSF50729">
    <property type="entry name" value="PH domain-like"/>
    <property type="match status" value="1"/>
</dbReference>
<organism evidence="12 13">
    <name type="scientific">Pristionchus mayeri</name>
    <dbReference type="NCBI Taxonomy" id="1317129"/>
    <lineage>
        <taxon>Eukaryota</taxon>
        <taxon>Metazoa</taxon>
        <taxon>Ecdysozoa</taxon>
        <taxon>Nematoda</taxon>
        <taxon>Chromadorea</taxon>
        <taxon>Rhabditida</taxon>
        <taxon>Rhabditina</taxon>
        <taxon>Diplogasteromorpha</taxon>
        <taxon>Diplogasteroidea</taxon>
        <taxon>Neodiplogasteridae</taxon>
        <taxon>Pristionchus</taxon>
    </lineage>
</organism>
<reference evidence="13" key="1">
    <citation type="submission" date="2022-10" db="EMBL/GenBank/DDBJ databases">
        <title>Genome assembly of Pristionchus species.</title>
        <authorList>
            <person name="Yoshida K."/>
            <person name="Sommer R.J."/>
        </authorList>
    </citation>
    <scope>NUCLEOTIDE SEQUENCE [LARGE SCALE GENOMIC DNA]</scope>
    <source>
        <strain evidence="13">RS5460</strain>
    </source>
</reference>
<evidence type="ECO:0000256" key="8">
    <source>
        <dbReference type="RuleBase" id="RU003844"/>
    </source>
</evidence>